<proteinExistence type="predicted"/>
<sequence length="1935" mass="219495">MKITYDSIAKKKHCHSQAEEYIRDEENVSRRSVESAHASQELSRFPKLFAEKKKLPSEPSSQAQAEQRLSYQGLNTKFRSYLHERGNQIIPNSGRRNNCAIYAIVQQIRPDLTTEALDVEVSSIRKQYDARYPDDRGRMLYFDSFNGGAAPSLIEIVNTRYDINIEVKVISAGLDDAEPEIDHGSYRAPNTLSPGCQLIIWDQQGHYEAVIRPFCTAFRNQQPTSASKALSTRMRTPSPRSAQRLSVKRRGISTSCDPLLISLSEKLQNISTFPVDEKAVSLAGSMGLAVLNRYESKLPPLFIEGGRSSFTQLQEYTSGLSRNKMQKAQKNAAALTATLIATQSFLPVENRDERPPSWKAALLSLWAHLSVPDKKSMPPGSGVYEKTTLVDTRIAETDDLLNLILPRPYKTKMYPQAYTKDVAGRTGHGKRVSIEEAIGLPKKHENIKGYAGTPDVSAPMEVIPDYVTSTDSTTPFLIQPNQMVLGATLTSALLAARLPVVVPVAGVTAVIALFSLARYLLIQPADSNYLSDDIKILGTSCQKEEYIKEILNYLKINIIDGGSLTHETTQKNIIKQSLFALQKLKTVTLNIIEAINCSAIEKQGILCDALINDLKKIAEQENPSLDQLPVELLKKLELRINSFLINKEKHEIAVLLHEGPDKTLIALSVSIRGVINKKIKHHDFAKQDEPPTFYPSAPRTKREALAIDESNKLALMNTRDAINEKMNAYFSEKYPGEDKAWTELIAHEISQNNLEAIARIIQKVNFEYGGENNENLTPAQSLNIVKDFYFRFVTEKSFVPYLFERNLEQEKEIRLSKKTENYCTTKYPDDAKVASSTSQFILQCIGKEILHNSVVPDDVKNYIEENVSFNGFFYFIDDFNKKEMALDFLLYESDARKNQTANLFHDVWNYFIFEEIPALYLNKSINKKISLSDPTFLKLYVVASFIKDIVIQAGGDYKKKLASMTQRQVDLIYNVVIDLLKNSTSDSNYLSYFFVPAIFYNAKHNPGKISTLPPSDILSLIDDMLMQIEISQRFDYDHKKFIDAMKEAPSRTEFAKAQVRMIQAVIDIGNKKTNFESNYPTKGKASPAESIFLDILKASDAKINNRYKEKLKAVIGTPYLNINNYYIRNMLAGYFSSHKEEEEFITSNSSTINSAQLVEVDVEYSMRGVMTFWSKVRKETRNILKDKDFLIVHNNGMHRYYVMEPVNGTYEFSRLTRNPFNEKRANVFSRQETYYTHSQNIHTIKNNNNPFIYNELVGHFNTQCCGRFIDAIYDKNYDASVLEKIESIGKHLVPFYDCIKEYKNKNYEASALYCTMDFLTVLPFLGRALSISSNLANGIIDGAITYRSLAQLPLSERVNAGFLALEKGIPTAGKTVSLIQSGLLIFDPGFSLVYQSGKLGVKAGSFLFKWPIKKINELESFLEKIKTKIGDVKSSNNQKDYQDIVEFFEEYANKIVSNRRSQKDRMLTLPEADVAIPYREIGKTIDGEDVVVFVDESGNLAGKRYKEKNNELFPVPCLSGKSKRSPGEKECKLELVMIRNFENIIADASVSKAIIVRSDNTLHSFINSYLTPVVYDVEHNAFIAIKSGKAYQVDKIANALRALTTTEMNSRYKPEMDEERISCLKSLGFNVDVKTLESETPNKISIPQKIHSLWVGPKEISPQNIQNIIQNARYAKSKGFEYTLFLSKASGAALNKNLENLKGIEGSITILEDSPEYKNFMKRKNYEQFLDALGNNENQGTNFASAADILRYHMLYERGGIYIDVDDKLKMGFAEKDLTASNNDLLLSLPVSNSYLGMYIKYNNNFIGAHKENKFFEHVLNEIFLRYQGNKNFYKSRPAVNDVKNMSVYVKKISELTGPGVFNDIIFQYLPKAEKVLSLARFLDKGRLKISTDHAFKFSEKFRNMLIDVYRENDVTLLEDMADAGNDHTWIDHRR</sequence>
<name>A0AAU8TWJ4_9PSED</name>
<evidence type="ECO:0000313" key="3">
    <source>
        <dbReference type="EMBL" id="AKA86431.1"/>
    </source>
</evidence>
<dbReference type="KEGG" id="pfb:VO64_5885"/>
<accession>A0AAU8TWJ4</accession>
<dbReference type="GO" id="GO:0016020">
    <property type="term" value="C:membrane"/>
    <property type="evidence" value="ECO:0007669"/>
    <property type="project" value="GOC"/>
</dbReference>
<dbReference type="InterPro" id="IPR029044">
    <property type="entry name" value="Nucleotide-diphossugar_trans"/>
</dbReference>
<dbReference type="GO" id="GO:0000030">
    <property type="term" value="F:mannosyltransferase activity"/>
    <property type="evidence" value="ECO:0007669"/>
    <property type="project" value="TreeGrafter"/>
</dbReference>
<dbReference type="Proteomes" id="UP000033099">
    <property type="component" value="Chromosome"/>
</dbReference>
<dbReference type="SUPFAM" id="SSF53448">
    <property type="entry name" value="Nucleotide-diphospho-sugar transferases"/>
    <property type="match status" value="1"/>
</dbReference>
<dbReference type="RefSeq" id="WP_080944763.1">
    <property type="nucleotide sequence ID" value="NZ_CP011117.2"/>
</dbReference>
<dbReference type="InterPro" id="IPR051706">
    <property type="entry name" value="Glycosyltransferase_domain"/>
</dbReference>
<dbReference type="PANTHER" id="PTHR32385">
    <property type="entry name" value="MANNOSYL PHOSPHORYLINOSITOL CERAMIDE SYNTHASE"/>
    <property type="match status" value="1"/>
</dbReference>
<keyword evidence="1" id="KW-0808">Transferase</keyword>
<feature type="region of interest" description="Disordered" evidence="2">
    <location>
        <begin position="225"/>
        <end position="247"/>
    </location>
</feature>
<evidence type="ECO:0000256" key="1">
    <source>
        <dbReference type="ARBA" id="ARBA00022679"/>
    </source>
</evidence>
<gene>
    <name evidence="3" type="ORF">VO64_5885</name>
</gene>
<dbReference type="EMBL" id="CP011117">
    <property type="protein sequence ID" value="AKA86431.1"/>
    <property type="molecule type" value="Genomic_DNA"/>
</dbReference>
<feature type="compositionally biased region" description="Basic and acidic residues" evidence="2">
    <location>
        <begin position="16"/>
        <end position="34"/>
    </location>
</feature>
<feature type="compositionally biased region" description="Polar residues" evidence="2">
    <location>
        <begin position="225"/>
        <end position="244"/>
    </location>
</feature>
<feature type="region of interest" description="Disordered" evidence="2">
    <location>
        <begin position="16"/>
        <end position="41"/>
    </location>
</feature>
<evidence type="ECO:0000313" key="4">
    <source>
        <dbReference type="Proteomes" id="UP000033099"/>
    </source>
</evidence>
<dbReference type="InterPro" id="IPR007577">
    <property type="entry name" value="GlycoTrfase_DXD_sugar-bd_CS"/>
</dbReference>
<dbReference type="Pfam" id="PF04488">
    <property type="entry name" value="Gly_transf_sug"/>
    <property type="match status" value="1"/>
</dbReference>
<dbReference type="PANTHER" id="PTHR32385:SF15">
    <property type="entry name" value="INOSITOL PHOSPHOCERAMIDE MANNOSYLTRANSFERASE 1"/>
    <property type="match status" value="1"/>
</dbReference>
<organism evidence="3 4">
    <name type="scientific">Pseudomonas synxantha</name>
    <dbReference type="NCBI Taxonomy" id="47883"/>
    <lineage>
        <taxon>Bacteria</taxon>
        <taxon>Pseudomonadati</taxon>
        <taxon>Pseudomonadota</taxon>
        <taxon>Gammaproteobacteria</taxon>
        <taxon>Pseudomonadales</taxon>
        <taxon>Pseudomonadaceae</taxon>
        <taxon>Pseudomonas</taxon>
    </lineage>
</organism>
<dbReference type="GO" id="GO:0051999">
    <property type="term" value="P:mannosyl-inositol phosphorylceramide biosynthetic process"/>
    <property type="evidence" value="ECO:0007669"/>
    <property type="project" value="TreeGrafter"/>
</dbReference>
<evidence type="ECO:0000256" key="2">
    <source>
        <dbReference type="SAM" id="MobiDB-lite"/>
    </source>
</evidence>
<protein>
    <submittedName>
        <fullName evidence="3">Uncharacterized protein</fullName>
    </submittedName>
</protein>
<reference evidence="3 4" key="1">
    <citation type="journal article" date="2015" name="Genome Announc.">
        <title>Complete Genome Sequence of Biocontrol Strain Pseudomonas fluorescens LBUM223.</title>
        <authorList>
            <person name="Roquigny R."/>
            <person name="Arseneault T."/>
            <person name="Gadkar V.J."/>
            <person name="Novinscak A."/>
            <person name="Joly D.L."/>
            <person name="Filion M."/>
        </authorList>
    </citation>
    <scope>NUCLEOTIDE SEQUENCE [LARGE SCALE GENOMIC DNA]</scope>
    <source>
        <strain evidence="3 4">LBUM223</strain>
    </source>
</reference>
<dbReference type="Gene3D" id="3.90.550.20">
    <property type="match status" value="1"/>
</dbReference>